<dbReference type="EMBL" id="CP116805">
    <property type="protein sequence ID" value="WCL52968.1"/>
    <property type="molecule type" value="Genomic_DNA"/>
</dbReference>
<dbReference type="GO" id="GO:0016787">
    <property type="term" value="F:hydrolase activity"/>
    <property type="evidence" value="ECO:0007669"/>
    <property type="project" value="UniProtKB-KW"/>
</dbReference>
<keyword evidence="2" id="KW-0378">Hydrolase</keyword>
<dbReference type="Pfam" id="PF12697">
    <property type="entry name" value="Abhydrolase_6"/>
    <property type="match status" value="1"/>
</dbReference>
<evidence type="ECO:0000313" key="3">
    <source>
        <dbReference type="Proteomes" id="UP001217500"/>
    </source>
</evidence>
<proteinExistence type="predicted"/>
<protein>
    <submittedName>
        <fullName evidence="2">Alpha/beta fold hydrolase</fullName>
    </submittedName>
</protein>
<dbReference type="InterPro" id="IPR050228">
    <property type="entry name" value="Carboxylesterase_BioH"/>
</dbReference>
<feature type="domain" description="AB hydrolase-1" evidence="1">
    <location>
        <begin position="40"/>
        <end position="224"/>
    </location>
</feature>
<reference evidence="2" key="1">
    <citation type="submission" date="2023-01" db="EMBL/GenBank/DDBJ databases">
        <title>The genome sequence of Kordiimonadaceae bacterium 6D33.</title>
        <authorList>
            <person name="Liu Y."/>
        </authorList>
    </citation>
    <scope>NUCLEOTIDE SEQUENCE</scope>
    <source>
        <strain evidence="2">6D33</strain>
    </source>
</reference>
<dbReference type="SUPFAM" id="SSF53474">
    <property type="entry name" value="alpha/beta-Hydrolases"/>
    <property type="match status" value="1"/>
</dbReference>
<evidence type="ECO:0000259" key="1">
    <source>
        <dbReference type="Pfam" id="PF12697"/>
    </source>
</evidence>
<name>A0AAE9XTE0_9PROT</name>
<dbReference type="KEGG" id="gso:PH603_10500"/>
<dbReference type="InterPro" id="IPR029058">
    <property type="entry name" value="AB_hydrolase_fold"/>
</dbReference>
<keyword evidence="3" id="KW-1185">Reference proteome</keyword>
<gene>
    <name evidence="2" type="ORF">PH603_10500</name>
</gene>
<dbReference type="AlphaFoldDB" id="A0AAE9XTE0"/>
<dbReference type="PANTHER" id="PTHR43194:SF2">
    <property type="entry name" value="PEROXISOMAL MEMBRANE PROTEIN LPX1"/>
    <property type="match status" value="1"/>
</dbReference>
<dbReference type="Gene3D" id="3.40.50.1820">
    <property type="entry name" value="alpha/beta hydrolase"/>
    <property type="match status" value="1"/>
</dbReference>
<dbReference type="InterPro" id="IPR000073">
    <property type="entry name" value="AB_hydrolase_1"/>
</dbReference>
<organism evidence="2 3">
    <name type="scientific">Gimibacter soli</name>
    <dbReference type="NCBI Taxonomy" id="3024400"/>
    <lineage>
        <taxon>Bacteria</taxon>
        <taxon>Pseudomonadati</taxon>
        <taxon>Pseudomonadota</taxon>
        <taxon>Alphaproteobacteria</taxon>
        <taxon>Kordiimonadales</taxon>
        <taxon>Temperatibacteraceae</taxon>
        <taxon>Gimibacter</taxon>
    </lineage>
</organism>
<dbReference type="PANTHER" id="PTHR43194">
    <property type="entry name" value="HYDROLASE ALPHA/BETA FOLD FAMILY"/>
    <property type="match status" value="1"/>
</dbReference>
<sequence>MTKQLVFVPGLLSDRRLFLPQIGALSQDFDIHVAETREDETIEAMASRLLADIKGEFAVCGLSMGGYVVLDALRQAPQRITHFALMDTNAHADLPAATEKRLQGMRLAEQGHFEGVIETFVGSVFSPKNANRPGCGDVLRAMSKDLGVDTFLRQQRAIMARADATGRLKGYHQPALVLCGIEDALSPPAVHAEMVRNLPNADYHCLTHCGHMATLERPNAVIDAMRTWLAR</sequence>
<accession>A0AAE9XTE0</accession>
<dbReference type="RefSeq" id="WP_289502480.1">
    <property type="nucleotide sequence ID" value="NZ_CP116805.1"/>
</dbReference>
<dbReference type="Proteomes" id="UP001217500">
    <property type="component" value="Chromosome"/>
</dbReference>
<evidence type="ECO:0000313" key="2">
    <source>
        <dbReference type="EMBL" id="WCL52968.1"/>
    </source>
</evidence>